<organism evidence="1 2">
    <name type="scientific">Autumnicola musiva</name>
    <dbReference type="NCBI Taxonomy" id="3075589"/>
    <lineage>
        <taxon>Bacteria</taxon>
        <taxon>Pseudomonadati</taxon>
        <taxon>Bacteroidota</taxon>
        <taxon>Flavobacteriia</taxon>
        <taxon>Flavobacteriales</taxon>
        <taxon>Flavobacteriaceae</taxon>
        <taxon>Autumnicola</taxon>
    </lineage>
</organism>
<reference evidence="1 2" key="1">
    <citation type="submission" date="2023-09" db="EMBL/GenBank/DDBJ databases">
        <authorList>
            <person name="Rey-Velasco X."/>
        </authorList>
    </citation>
    <scope>NUCLEOTIDE SEQUENCE [LARGE SCALE GENOMIC DNA]</scope>
    <source>
        <strain evidence="1 2">F117</strain>
    </source>
</reference>
<accession>A0ABU3D7H0</accession>
<dbReference type="EMBL" id="JAVRHK010000008">
    <property type="protein sequence ID" value="MDT0677314.1"/>
    <property type="molecule type" value="Genomic_DNA"/>
</dbReference>
<dbReference type="Proteomes" id="UP001262582">
    <property type="component" value="Unassembled WGS sequence"/>
</dbReference>
<evidence type="ECO:0000313" key="1">
    <source>
        <dbReference type="EMBL" id="MDT0677314.1"/>
    </source>
</evidence>
<sequence>MKIEREKSIKTLETMAKLKLNTLRPSNSQKNKMKPAFLKFDGYLELFTTIESLLNVCILASEGDSYSPSKIKCPEESIRKSLELVVQLLPFEEGEFLDEAYRLFKENFE</sequence>
<keyword evidence="2" id="KW-1185">Reference proteome</keyword>
<dbReference type="RefSeq" id="WP_311503657.1">
    <property type="nucleotide sequence ID" value="NZ_JAVRHK010000008.1"/>
</dbReference>
<evidence type="ECO:0000313" key="2">
    <source>
        <dbReference type="Proteomes" id="UP001262582"/>
    </source>
</evidence>
<protein>
    <submittedName>
        <fullName evidence="1">Uncharacterized protein</fullName>
    </submittedName>
</protein>
<comment type="caution">
    <text evidence="1">The sequence shown here is derived from an EMBL/GenBank/DDBJ whole genome shotgun (WGS) entry which is preliminary data.</text>
</comment>
<gene>
    <name evidence="1" type="ORF">RM539_12070</name>
</gene>
<name>A0ABU3D7H0_9FLAO</name>
<proteinExistence type="predicted"/>